<dbReference type="Proteomes" id="UP000011131">
    <property type="component" value="Chromosome"/>
</dbReference>
<feature type="transmembrane region" description="Helical" evidence="6">
    <location>
        <begin position="68"/>
        <end position="85"/>
    </location>
</feature>
<accession>L7U783</accession>
<organism evidence="7 8">
    <name type="scientific">Myxococcus stipitatus (strain DSM 14675 / JCM 12634 / Mx s8)</name>
    <dbReference type="NCBI Taxonomy" id="1278073"/>
    <lineage>
        <taxon>Bacteria</taxon>
        <taxon>Pseudomonadati</taxon>
        <taxon>Myxococcota</taxon>
        <taxon>Myxococcia</taxon>
        <taxon>Myxococcales</taxon>
        <taxon>Cystobacterineae</taxon>
        <taxon>Myxococcaceae</taxon>
        <taxon>Myxococcus</taxon>
    </lineage>
</organism>
<feature type="transmembrane region" description="Helical" evidence="6">
    <location>
        <begin position="214"/>
        <end position="237"/>
    </location>
</feature>
<evidence type="ECO:0000313" key="7">
    <source>
        <dbReference type="EMBL" id="AGC43710.1"/>
    </source>
</evidence>
<gene>
    <name evidence="7" type="ordered locus">MYSTI_02394</name>
</gene>
<dbReference type="KEGG" id="msd:MYSTI_02394"/>
<dbReference type="EMBL" id="CP004025">
    <property type="protein sequence ID" value="AGC43710.1"/>
    <property type="molecule type" value="Genomic_DNA"/>
</dbReference>
<keyword evidence="2 6" id="KW-0812">Transmembrane</keyword>
<keyword evidence="3 6" id="KW-1133">Transmembrane helix</keyword>
<dbReference type="InterPro" id="IPR004254">
    <property type="entry name" value="AdipoR/HlyIII-related"/>
</dbReference>
<feature type="transmembrane region" description="Helical" evidence="6">
    <location>
        <begin position="183"/>
        <end position="202"/>
    </location>
</feature>
<evidence type="ECO:0000256" key="1">
    <source>
        <dbReference type="ARBA" id="ARBA00004141"/>
    </source>
</evidence>
<keyword evidence="4 6" id="KW-0472">Membrane</keyword>
<evidence type="ECO:0000256" key="2">
    <source>
        <dbReference type="ARBA" id="ARBA00022692"/>
    </source>
</evidence>
<keyword evidence="5" id="KW-0479">Metal-binding</keyword>
<evidence type="ECO:0000256" key="5">
    <source>
        <dbReference type="PIRSR" id="PIRSR604254-1"/>
    </source>
</evidence>
<evidence type="ECO:0000256" key="6">
    <source>
        <dbReference type="SAM" id="Phobius"/>
    </source>
</evidence>
<feature type="binding site" evidence="5">
    <location>
        <position position="215"/>
    </location>
    <ligand>
        <name>Zn(2+)</name>
        <dbReference type="ChEBI" id="CHEBI:29105"/>
    </ligand>
</feature>
<dbReference type="STRING" id="1278073.MYSTI_02394"/>
<dbReference type="HOGENOM" id="CLU_051078_2_2_7"/>
<reference evidence="7 8" key="1">
    <citation type="journal article" date="2013" name="Genome Announc.">
        <title>Complete genome sequence of Myxococcus stipitatus strain DSM 14675, a fruiting myxobacterium.</title>
        <authorList>
            <person name="Huntley S."/>
            <person name="Kneip S."/>
            <person name="Treuner-Lange A."/>
            <person name="Sogaard-Andersen L."/>
        </authorList>
    </citation>
    <scope>NUCLEOTIDE SEQUENCE [LARGE SCALE GENOMIC DNA]</scope>
    <source>
        <strain evidence="8">DSM 14675 / JCM 12634 / Mx s8</strain>
    </source>
</reference>
<dbReference type="GO" id="GO:0016020">
    <property type="term" value="C:membrane"/>
    <property type="evidence" value="ECO:0007669"/>
    <property type="project" value="UniProtKB-SubCell"/>
</dbReference>
<dbReference type="Pfam" id="PF03006">
    <property type="entry name" value="HlyIII"/>
    <property type="match status" value="1"/>
</dbReference>
<evidence type="ECO:0000313" key="8">
    <source>
        <dbReference type="Proteomes" id="UP000011131"/>
    </source>
</evidence>
<evidence type="ECO:0000256" key="3">
    <source>
        <dbReference type="ARBA" id="ARBA00022989"/>
    </source>
</evidence>
<keyword evidence="8" id="KW-1185">Reference proteome</keyword>
<dbReference type="PANTHER" id="PTHR20855:SF3">
    <property type="entry name" value="LD03007P"/>
    <property type="match status" value="1"/>
</dbReference>
<proteinExistence type="predicted"/>
<feature type="binding site" evidence="5">
    <location>
        <position position="86"/>
    </location>
    <ligand>
        <name>Zn(2+)</name>
        <dbReference type="ChEBI" id="CHEBI:29105"/>
    </ligand>
</feature>
<dbReference type="eggNOG" id="COG1272">
    <property type="taxonomic scope" value="Bacteria"/>
</dbReference>
<dbReference type="GO" id="GO:0046872">
    <property type="term" value="F:metal ion binding"/>
    <property type="evidence" value="ECO:0007669"/>
    <property type="project" value="UniProtKB-KW"/>
</dbReference>
<name>L7U783_MYXSD</name>
<feature type="binding site" evidence="5">
    <location>
        <position position="219"/>
    </location>
    <ligand>
        <name>Zn(2+)</name>
        <dbReference type="ChEBI" id="CHEBI:29105"/>
    </ligand>
</feature>
<sequence length="242" mass="25286">MRTAGGTRPLRAVVLLPLHGCRGPVLTAQAVEKPKLRGVLHQFAAVGALGAGAVLVSMAPTLRTATAAGLYAISLVVLFAVSATYHRVDWSVRARAWMRKMDHASIFILIAGTYTPIALIGLSGAAGDSLLLAIWSGALLGVVKSLFWAHAPKVLTAALALAVGWTLVPYLGEVRAALGGVELTLILLGGVAYTSGALAYALKRPDLRPGVFGYHELFHALTIVGALFHFVVVLRLVRAAGA</sequence>
<keyword evidence="5" id="KW-0862">Zinc</keyword>
<evidence type="ECO:0000256" key="4">
    <source>
        <dbReference type="ARBA" id="ARBA00023136"/>
    </source>
</evidence>
<feature type="transmembrane region" description="Helical" evidence="6">
    <location>
        <begin position="106"/>
        <end position="124"/>
    </location>
</feature>
<feature type="transmembrane region" description="Helical" evidence="6">
    <location>
        <begin position="154"/>
        <end position="171"/>
    </location>
</feature>
<dbReference type="AlphaFoldDB" id="L7U783"/>
<dbReference type="PANTHER" id="PTHR20855">
    <property type="entry name" value="ADIPOR/PROGESTIN RECEPTOR-RELATED"/>
    <property type="match status" value="1"/>
</dbReference>
<feature type="transmembrane region" description="Helical" evidence="6">
    <location>
        <begin position="43"/>
        <end position="62"/>
    </location>
</feature>
<protein>
    <submittedName>
        <fullName evidence="7">Hemolysin III family channel protein</fullName>
    </submittedName>
</protein>
<comment type="subcellular location">
    <subcellularLocation>
        <location evidence="1">Membrane</location>
        <topology evidence="1">Multi-pass membrane protein</topology>
    </subcellularLocation>
</comment>
<dbReference type="PATRIC" id="fig|1278073.3.peg.2424"/>